<dbReference type="EMBL" id="CP058910">
    <property type="protein sequence ID" value="QLH77998.1"/>
    <property type="molecule type" value="Genomic_DNA"/>
</dbReference>
<accession>A0A7D5P5L4</accession>
<evidence type="ECO:0000313" key="2">
    <source>
        <dbReference type="EMBL" id="QLH77998.1"/>
    </source>
</evidence>
<proteinExistence type="predicted"/>
<organism evidence="2 3">
    <name type="scientific">Halosimplex rubrum</name>
    <dbReference type="NCBI Taxonomy" id="869889"/>
    <lineage>
        <taxon>Archaea</taxon>
        <taxon>Methanobacteriati</taxon>
        <taxon>Methanobacteriota</taxon>
        <taxon>Stenosarchaea group</taxon>
        <taxon>Halobacteria</taxon>
        <taxon>Halobacteriales</taxon>
        <taxon>Haloarculaceae</taxon>
        <taxon>Halosimplex</taxon>
    </lineage>
</organism>
<dbReference type="InterPro" id="IPR040624">
    <property type="entry name" value="HalOD1"/>
</dbReference>
<dbReference type="GeneID" id="56078620"/>
<dbReference type="AlphaFoldDB" id="A0A7D5P5L4"/>
<dbReference type="KEGG" id="hrr:HZS55_12115"/>
<reference evidence="2 3" key="1">
    <citation type="submission" date="2020-07" db="EMBL/GenBank/DDBJ databases">
        <title>Halosimplex pelagicum sp. nov. and Halosimplex rubrum sp. nov., isolated from salted brown alga Laminaria, and emended description of the genus Halosimplex.</title>
        <authorList>
            <person name="Cui H."/>
        </authorList>
    </citation>
    <scope>NUCLEOTIDE SEQUENCE [LARGE SCALE GENOMIC DNA]</scope>
    <source>
        <strain evidence="2 3">R27</strain>
    </source>
</reference>
<name>A0A7D5P5L4_9EURY</name>
<dbReference type="Proteomes" id="UP000509667">
    <property type="component" value="Chromosome"/>
</dbReference>
<gene>
    <name evidence="2" type="ORF">HZS55_12115</name>
</gene>
<keyword evidence="3" id="KW-1185">Reference proteome</keyword>
<protein>
    <recommendedName>
        <fullName evidence="1">Halobacterial output domain-containing protein</fullName>
    </recommendedName>
</protein>
<evidence type="ECO:0000259" key="1">
    <source>
        <dbReference type="Pfam" id="PF18545"/>
    </source>
</evidence>
<dbReference type="OrthoDB" id="323822at2157"/>
<feature type="domain" description="Halobacterial output" evidence="1">
    <location>
        <begin position="14"/>
        <end position="76"/>
    </location>
</feature>
<dbReference type="RefSeq" id="WP_179907920.1">
    <property type="nucleotide sequence ID" value="NZ_CP058910.1"/>
</dbReference>
<sequence>MAESQHFSYKADANEPLSTEVVAAIAKAHDEDVLDQMWRISDDINTDALDGLFQDHNLDTTLQFDADTTTVTIIADKNGDPIIEIESHR</sequence>
<evidence type="ECO:0000313" key="3">
    <source>
        <dbReference type="Proteomes" id="UP000509667"/>
    </source>
</evidence>
<dbReference type="Pfam" id="PF18545">
    <property type="entry name" value="HalOD1"/>
    <property type="match status" value="1"/>
</dbReference>